<gene>
    <name evidence="2" type="ORF">TBCH5v1_0887</name>
</gene>
<dbReference type="STRING" id="55802.TBCH5v1_0887"/>
<accession>A0A0S1XAQ5</accession>
<feature type="transmembrane region" description="Helical" evidence="1">
    <location>
        <begin position="65"/>
        <end position="83"/>
    </location>
</feature>
<organism evidence="2 3">
    <name type="scientific">Thermococcus barophilus</name>
    <dbReference type="NCBI Taxonomy" id="55802"/>
    <lineage>
        <taxon>Archaea</taxon>
        <taxon>Methanobacteriati</taxon>
        <taxon>Methanobacteriota</taxon>
        <taxon>Thermococci</taxon>
        <taxon>Thermococcales</taxon>
        <taxon>Thermococcaceae</taxon>
        <taxon>Thermococcus</taxon>
    </lineage>
</organism>
<dbReference type="PATRIC" id="fig|55802.8.peg.886"/>
<sequence>MKDWQRLAAAFIFYLLNITVLQGTLKTTLTLLGFGIEWYYVVTLAVLLTLAFLRLISPVWGLQDALALGVLAGVYLIAIYNNPTQVIADLLRSAFWIRNCGYFHGSCSKTSEVIGNGGCWNRQCNYQWNAELGGNSSLPNPWSGFRNSELRQPEQGTQTYLRHFSGICVYERAFVV</sequence>
<protein>
    <submittedName>
        <fullName evidence="2">Uncharacterized protein</fullName>
    </submittedName>
</protein>
<name>A0A0S1XAQ5_THEBA</name>
<feature type="transmembrane region" description="Helical" evidence="1">
    <location>
        <begin position="7"/>
        <end position="25"/>
    </location>
</feature>
<feature type="transmembrane region" description="Helical" evidence="1">
    <location>
        <begin position="31"/>
        <end position="53"/>
    </location>
</feature>
<keyword evidence="1" id="KW-0812">Transmembrane</keyword>
<evidence type="ECO:0000313" key="2">
    <source>
        <dbReference type="EMBL" id="ALM74840.1"/>
    </source>
</evidence>
<dbReference type="AlphaFoldDB" id="A0A0S1XAQ5"/>
<evidence type="ECO:0000256" key="1">
    <source>
        <dbReference type="SAM" id="Phobius"/>
    </source>
</evidence>
<dbReference type="Proteomes" id="UP000066042">
    <property type="component" value="Chromosome"/>
</dbReference>
<reference evidence="2 3" key="1">
    <citation type="journal article" date="2016" name="Genome Announc.">
        <title>Complete genome sequence of the hyperthermophilic and piezophilic archaeon Thermococcus barophilus Ch5, capable of growth at the expense of hydrogenogenesis from carbon monoxide and formate.</title>
        <authorList>
            <person name="Oger P."/>
            <person name="Sokolova T.G."/>
            <person name="Kozhevnikova D.A."/>
            <person name="Taranov E.A."/>
            <person name="Vannier P."/>
            <person name="Lee H.S."/>
            <person name="Kwon K.K."/>
            <person name="Kang S.G."/>
            <person name="Lee J.H."/>
            <person name="Bonch-Osmolovskaya E.A."/>
            <person name="Lebedinsky A.V."/>
        </authorList>
    </citation>
    <scope>NUCLEOTIDE SEQUENCE [LARGE SCALE GENOMIC DNA]</scope>
    <source>
        <strain evidence="3">Ch5</strain>
    </source>
</reference>
<keyword evidence="1" id="KW-0472">Membrane</keyword>
<dbReference type="EMBL" id="CP013050">
    <property type="protein sequence ID" value="ALM74840.1"/>
    <property type="molecule type" value="Genomic_DNA"/>
</dbReference>
<evidence type="ECO:0000313" key="3">
    <source>
        <dbReference type="Proteomes" id="UP000066042"/>
    </source>
</evidence>
<keyword evidence="1" id="KW-1133">Transmembrane helix</keyword>
<proteinExistence type="predicted"/>